<dbReference type="Gene3D" id="1.10.10.10">
    <property type="entry name" value="Winged helix-like DNA-binding domain superfamily/Winged helix DNA-binding domain"/>
    <property type="match status" value="1"/>
</dbReference>
<dbReference type="Proteomes" id="UP000242444">
    <property type="component" value="Unassembled WGS sequence"/>
</dbReference>
<dbReference type="InterPro" id="IPR036390">
    <property type="entry name" value="WH_DNA-bd_sf"/>
</dbReference>
<dbReference type="Gene3D" id="3.30.70.920">
    <property type="match status" value="1"/>
</dbReference>
<dbReference type="GO" id="GO:0005829">
    <property type="term" value="C:cytosol"/>
    <property type="evidence" value="ECO:0007669"/>
    <property type="project" value="TreeGrafter"/>
</dbReference>
<keyword evidence="3" id="KW-0804">Transcription</keyword>
<dbReference type="PROSITE" id="PS50956">
    <property type="entry name" value="HTH_ASNC_2"/>
    <property type="match status" value="1"/>
</dbReference>
<dbReference type="SUPFAM" id="SSF54909">
    <property type="entry name" value="Dimeric alpha+beta barrel"/>
    <property type="match status" value="1"/>
</dbReference>
<dbReference type="InterPro" id="IPR036388">
    <property type="entry name" value="WH-like_DNA-bd_sf"/>
</dbReference>
<evidence type="ECO:0000256" key="1">
    <source>
        <dbReference type="ARBA" id="ARBA00023015"/>
    </source>
</evidence>
<name>A0A263CYQ7_9PSEU</name>
<dbReference type="InterPro" id="IPR019888">
    <property type="entry name" value="Tscrpt_reg_AsnC-like"/>
</dbReference>
<protein>
    <submittedName>
        <fullName evidence="5">AsnC family transcriptional regulator</fullName>
    </submittedName>
</protein>
<dbReference type="PANTHER" id="PTHR30154">
    <property type="entry name" value="LEUCINE-RESPONSIVE REGULATORY PROTEIN"/>
    <property type="match status" value="1"/>
</dbReference>
<accession>A0A263CYQ7</accession>
<dbReference type="Pfam" id="PF13404">
    <property type="entry name" value="HTH_AsnC-type"/>
    <property type="match status" value="1"/>
</dbReference>
<evidence type="ECO:0000313" key="5">
    <source>
        <dbReference type="EMBL" id="OZM71241.1"/>
    </source>
</evidence>
<evidence type="ECO:0000313" key="6">
    <source>
        <dbReference type="Proteomes" id="UP000242444"/>
    </source>
</evidence>
<organism evidence="5 6">
    <name type="scientific">Amycolatopsis antarctica</name>
    <dbReference type="NCBI Taxonomy" id="1854586"/>
    <lineage>
        <taxon>Bacteria</taxon>
        <taxon>Bacillati</taxon>
        <taxon>Actinomycetota</taxon>
        <taxon>Actinomycetes</taxon>
        <taxon>Pseudonocardiales</taxon>
        <taxon>Pseudonocardiaceae</taxon>
        <taxon>Amycolatopsis</taxon>
    </lineage>
</organism>
<dbReference type="PANTHER" id="PTHR30154:SF34">
    <property type="entry name" value="TRANSCRIPTIONAL REGULATOR AZLB"/>
    <property type="match status" value="1"/>
</dbReference>
<dbReference type="InterPro" id="IPR000485">
    <property type="entry name" value="AsnC-type_HTH_dom"/>
</dbReference>
<dbReference type="AlphaFoldDB" id="A0A263CYQ7"/>
<dbReference type="InterPro" id="IPR019887">
    <property type="entry name" value="Tscrpt_reg_AsnC/Lrp_C"/>
</dbReference>
<reference evidence="5 6" key="1">
    <citation type="submission" date="2017-07" db="EMBL/GenBank/DDBJ databases">
        <title>Amycolatopsis antarcticus sp. nov., isolated from the surface of an Antarcticus brown macroalga.</title>
        <authorList>
            <person name="Wang J."/>
            <person name="Leiva S."/>
            <person name="Huang J."/>
            <person name="Huang Y."/>
        </authorList>
    </citation>
    <scope>NUCLEOTIDE SEQUENCE [LARGE SCALE GENOMIC DNA]</scope>
    <source>
        <strain evidence="5 6">AU-G6</strain>
    </source>
</reference>
<dbReference type="PRINTS" id="PR00033">
    <property type="entry name" value="HTHASNC"/>
</dbReference>
<proteinExistence type="predicted"/>
<keyword evidence="1" id="KW-0805">Transcription regulation</keyword>
<keyword evidence="6" id="KW-1185">Reference proteome</keyword>
<comment type="caution">
    <text evidence="5">The sequence shown here is derived from an EMBL/GenBank/DDBJ whole genome shotgun (WGS) entry which is preliminary data.</text>
</comment>
<keyword evidence="2" id="KW-0238">DNA-binding</keyword>
<dbReference type="EMBL" id="NKYE01000014">
    <property type="protein sequence ID" value="OZM71241.1"/>
    <property type="molecule type" value="Genomic_DNA"/>
</dbReference>
<dbReference type="GO" id="GO:0043565">
    <property type="term" value="F:sequence-specific DNA binding"/>
    <property type="evidence" value="ECO:0007669"/>
    <property type="project" value="InterPro"/>
</dbReference>
<dbReference type="InParanoid" id="A0A263CYQ7"/>
<gene>
    <name evidence="5" type="ORF">CFN78_20795</name>
</gene>
<evidence type="ECO:0000256" key="2">
    <source>
        <dbReference type="ARBA" id="ARBA00023125"/>
    </source>
</evidence>
<feature type="domain" description="HTH asnC-type" evidence="4">
    <location>
        <begin position="7"/>
        <end position="77"/>
    </location>
</feature>
<dbReference type="InterPro" id="IPR011008">
    <property type="entry name" value="Dimeric_a/b-barrel"/>
</dbReference>
<sequence>MPESLRLDEIDVRLLDELQIDADRTLRELGGLVGLSPSAVQRRVQRYKAAGLTRTVVQIAPDKAPRLTQAVVLLALVNESVEHHRRITETLRAHPAVQQCFLLSGRWDYAVLVSAPSVRELRDTGNQLFKADDNIRRYDTMFVLDSVKDGVSIPAQYLT</sequence>
<dbReference type="SMART" id="SM00344">
    <property type="entry name" value="HTH_ASNC"/>
    <property type="match status" value="1"/>
</dbReference>
<dbReference type="RefSeq" id="WP_094864544.1">
    <property type="nucleotide sequence ID" value="NZ_NKYE01000014.1"/>
</dbReference>
<dbReference type="GO" id="GO:0043200">
    <property type="term" value="P:response to amino acid"/>
    <property type="evidence" value="ECO:0007669"/>
    <property type="project" value="TreeGrafter"/>
</dbReference>
<dbReference type="Pfam" id="PF01037">
    <property type="entry name" value="AsnC_trans_reg"/>
    <property type="match status" value="1"/>
</dbReference>
<dbReference type="OrthoDB" id="8590699at2"/>
<evidence type="ECO:0000256" key="3">
    <source>
        <dbReference type="ARBA" id="ARBA00023163"/>
    </source>
</evidence>
<dbReference type="SUPFAM" id="SSF46785">
    <property type="entry name" value="Winged helix' DNA-binding domain"/>
    <property type="match status" value="1"/>
</dbReference>
<evidence type="ECO:0000259" key="4">
    <source>
        <dbReference type="PROSITE" id="PS50956"/>
    </source>
</evidence>